<dbReference type="Gene3D" id="1.50.10.10">
    <property type="match status" value="1"/>
</dbReference>
<dbReference type="Pfam" id="PF07470">
    <property type="entry name" value="Glyco_hydro_88"/>
    <property type="match status" value="1"/>
</dbReference>
<dbReference type="AlphaFoldDB" id="A0A507AYI1"/>
<keyword evidence="2" id="KW-0732">Signal</keyword>
<dbReference type="RefSeq" id="XP_030993225.1">
    <property type="nucleotide sequence ID" value="XM_031142501.1"/>
</dbReference>
<protein>
    <submittedName>
        <fullName evidence="3">Uncharacterized protein</fullName>
    </submittedName>
</protein>
<dbReference type="GO" id="GO:0016787">
    <property type="term" value="F:hydrolase activity"/>
    <property type="evidence" value="ECO:0007669"/>
    <property type="project" value="UniProtKB-KW"/>
</dbReference>
<keyword evidence="4" id="KW-1185">Reference proteome</keyword>
<dbReference type="STRING" id="1093900.A0A507AYI1"/>
<dbReference type="InterPro" id="IPR008928">
    <property type="entry name" value="6-hairpin_glycosidase_sf"/>
</dbReference>
<sequence>MKSEALARVASACITAVLAAQPYSTWMTDSIMAINVPKTRYYTEATFYRGVEYVYNATHDEKYKWYLSSQIDAILTDNGSFVNWNPNSRQLDSIRVGETLLFLWGQMGEERYRNAIAFLHDELLAQKRTDEVAFWHKDPEYPNQQWLDGLFMGDTFYAHYTALFEPTNQTAWDDIVLQFDLMEKHCRDPKTGLLFHGYDQSHQREWADPVTGASPHLWDRGIGWYFMALLDVLDWLPQSHPGYEKLVNYFTSLAKALRKSWDCKQGGWWLVMDAPYPGMKGNYIESSGTAMFVTGFLKGMRKGFISRKEYEKFTLKAYDIMAAKFVGRNETSGALTWEGTVKVGSLSGNATYEYYIDQPIQRNMLNGVGPFIYASAEIEALRGQLQM</sequence>
<gene>
    <name evidence="3" type="ORF">E0L32_007725</name>
</gene>
<dbReference type="SUPFAM" id="SSF48208">
    <property type="entry name" value="Six-hairpin glycosidases"/>
    <property type="match status" value="1"/>
</dbReference>
<dbReference type="InterPro" id="IPR012341">
    <property type="entry name" value="6hp_glycosidase-like_sf"/>
</dbReference>
<dbReference type="PANTHER" id="PTHR33886">
    <property type="entry name" value="UNSATURATED RHAMNOGALACTURONAN HYDROLASE (EUROFUNG)"/>
    <property type="match status" value="1"/>
</dbReference>
<keyword evidence="1" id="KW-0378">Hydrolase</keyword>
<evidence type="ECO:0000313" key="4">
    <source>
        <dbReference type="Proteomes" id="UP000319257"/>
    </source>
</evidence>
<dbReference type="Proteomes" id="UP000319257">
    <property type="component" value="Unassembled WGS sequence"/>
</dbReference>
<name>A0A507AYI1_9PEZI</name>
<evidence type="ECO:0000256" key="1">
    <source>
        <dbReference type="ARBA" id="ARBA00022801"/>
    </source>
</evidence>
<dbReference type="InterPro" id="IPR052043">
    <property type="entry name" value="PolySaccharide_Degr_Enz"/>
</dbReference>
<dbReference type="GO" id="GO:0005975">
    <property type="term" value="P:carbohydrate metabolic process"/>
    <property type="evidence" value="ECO:0007669"/>
    <property type="project" value="InterPro"/>
</dbReference>
<proteinExistence type="predicted"/>
<feature type="signal peptide" evidence="2">
    <location>
        <begin position="1"/>
        <end position="19"/>
    </location>
</feature>
<dbReference type="EMBL" id="SKBQ01000048">
    <property type="protein sequence ID" value="TPX11514.1"/>
    <property type="molecule type" value="Genomic_DNA"/>
</dbReference>
<dbReference type="PANTHER" id="PTHR33886:SF9">
    <property type="entry name" value="UNSATURATED RHAMNOGALACTURONAN HYDROLASE (EUROFUNG)"/>
    <property type="match status" value="1"/>
</dbReference>
<dbReference type="OrthoDB" id="540611at2759"/>
<comment type="caution">
    <text evidence="3">The sequence shown here is derived from an EMBL/GenBank/DDBJ whole genome shotgun (WGS) entry which is preliminary data.</text>
</comment>
<dbReference type="InterPro" id="IPR010905">
    <property type="entry name" value="Glyco_hydro_88"/>
</dbReference>
<dbReference type="GeneID" id="41975172"/>
<organism evidence="3 4">
    <name type="scientific">Thyridium curvatum</name>
    <dbReference type="NCBI Taxonomy" id="1093900"/>
    <lineage>
        <taxon>Eukaryota</taxon>
        <taxon>Fungi</taxon>
        <taxon>Dikarya</taxon>
        <taxon>Ascomycota</taxon>
        <taxon>Pezizomycotina</taxon>
        <taxon>Sordariomycetes</taxon>
        <taxon>Sordariomycetidae</taxon>
        <taxon>Thyridiales</taxon>
        <taxon>Thyridiaceae</taxon>
        <taxon>Thyridium</taxon>
    </lineage>
</organism>
<dbReference type="InParanoid" id="A0A507AYI1"/>
<evidence type="ECO:0000256" key="2">
    <source>
        <dbReference type="SAM" id="SignalP"/>
    </source>
</evidence>
<evidence type="ECO:0000313" key="3">
    <source>
        <dbReference type="EMBL" id="TPX11514.1"/>
    </source>
</evidence>
<feature type="chain" id="PRO_5021264821" evidence="2">
    <location>
        <begin position="20"/>
        <end position="387"/>
    </location>
</feature>
<accession>A0A507AYI1</accession>
<reference evidence="3 4" key="1">
    <citation type="submission" date="2019-06" db="EMBL/GenBank/DDBJ databases">
        <title>Draft genome sequence of the filamentous fungus Phialemoniopsis curvata isolated from diesel fuel.</title>
        <authorList>
            <person name="Varaljay V.A."/>
            <person name="Lyon W.J."/>
            <person name="Crouch A.L."/>
            <person name="Drake C.E."/>
            <person name="Hollomon J.M."/>
            <person name="Nadeau L.J."/>
            <person name="Nunn H.S."/>
            <person name="Stevenson B.S."/>
            <person name="Bojanowski C.L."/>
            <person name="Crookes-Goodson W.J."/>
        </authorList>
    </citation>
    <scope>NUCLEOTIDE SEQUENCE [LARGE SCALE GENOMIC DNA]</scope>
    <source>
        <strain evidence="3 4">D216</strain>
    </source>
</reference>